<evidence type="ECO:0000313" key="2">
    <source>
        <dbReference type="EMBL" id="KAF1964147.1"/>
    </source>
</evidence>
<dbReference type="OrthoDB" id="3518533at2759"/>
<keyword evidence="3" id="KW-1185">Reference proteome</keyword>
<feature type="signal peptide" evidence="1">
    <location>
        <begin position="1"/>
        <end position="18"/>
    </location>
</feature>
<organism evidence="2 3">
    <name type="scientific">Bimuria novae-zelandiae CBS 107.79</name>
    <dbReference type="NCBI Taxonomy" id="1447943"/>
    <lineage>
        <taxon>Eukaryota</taxon>
        <taxon>Fungi</taxon>
        <taxon>Dikarya</taxon>
        <taxon>Ascomycota</taxon>
        <taxon>Pezizomycotina</taxon>
        <taxon>Dothideomycetes</taxon>
        <taxon>Pleosporomycetidae</taxon>
        <taxon>Pleosporales</taxon>
        <taxon>Massarineae</taxon>
        <taxon>Didymosphaeriaceae</taxon>
        <taxon>Bimuria</taxon>
    </lineage>
</organism>
<feature type="chain" id="PRO_5025688034" description="Cell wall protein PhiA" evidence="1">
    <location>
        <begin position="19"/>
        <end position="217"/>
    </location>
</feature>
<evidence type="ECO:0008006" key="4">
    <source>
        <dbReference type="Google" id="ProtNLM"/>
    </source>
</evidence>
<gene>
    <name evidence="2" type="ORF">BU23DRAFT_72142</name>
</gene>
<protein>
    <recommendedName>
        <fullName evidence="4">Cell wall protein PhiA</fullName>
    </recommendedName>
</protein>
<reference evidence="2" key="1">
    <citation type="journal article" date="2020" name="Stud. Mycol.">
        <title>101 Dothideomycetes genomes: a test case for predicting lifestyles and emergence of pathogens.</title>
        <authorList>
            <person name="Haridas S."/>
            <person name="Albert R."/>
            <person name="Binder M."/>
            <person name="Bloem J."/>
            <person name="Labutti K."/>
            <person name="Salamov A."/>
            <person name="Andreopoulos B."/>
            <person name="Baker S."/>
            <person name="Barry K."/>
            <person name="Bills G."/>
            <person name="Bluhm B."/>
            <person name="Cannon C."/>
            <person name="Castanera R."/>
            <person name="Culley D."/>
            <person name="Daum C."/>
            <person name="Ezra D."/>
            <person name="Gonzalez J."/>
            <person name="Henrissat B."/>
            <person name="Kuo A."/>
            <person name="Liang C."/>
            <person name="Lipzen A."/>
            <person name="Lutzoni F."/>
            <person name="Magnuson J."/>
            <person name="Mondo S."/>
            <person name="Nolan M."/>
            <person name="Ohm R."/>
            <person name="Pangilinan J."/>
            <person name="Park H.-J."/>
            <person name="Ramirez L."/>
            <person name="Alfaro M."/>
            <person name="Sun H."/>
            <person name="Tritt A."/>
            <person name="Yoshinaga Y."/>
            <person name="Zwiers L.-H."/>
            <person name="Turgeon B."/>
            <person name="Goodwin S."/>
            <person name="Spatafora J."/>
            <person name="Crous P."/>
            <person name="Grigoriev I."/>
        </authorList>
    </citation>
    <scope>NUCLEOTIDE SEQUENCE</scope>
    <source>
        <strain evidence="2">CBS 107.79</strain>
    </source>
</reference>
<dbReference type="Proteomes" id="UP000800036">
    <property type="component" value="Unassembled WGS sequence"/>
</dbReference>
<name>A0A6A5USS0_9PLEO</name>
<accession>A0A6A5USS0</accession>
<keyword evidence="1" id="KW-0732">Signal</keyword>
<dbReference type="EMBL" id="ML976802">
    <property type="protein sequence ID" value="KAF1964147.1"/>
    <property type="molecule type" value="Genomic_DNA"/>
</dbReference>
<evidence type="ECO:0000256" key="1">
    <source>
        <dbReference type="SAM" id="SignalP"/>
    </source>
</evidence>
<evidence type="ECO:0000313" key="3">
    <source>
        <dbReference type="Proteomes" id="UP000800036"/>
    </source>
</evidence>
<sequence>MQLTLTTLALLSASIASAAPAPIAHGPGLSSSPTFNLVYMSVGNAPKPVNCLNDIKLWYATATYPNITLTPTYSSAALFYKYASDGRIATGSSGIMFDSTGTTGAIPTRQPIELGMNNGTAGTDIMLNGSGVPTLWHENRDVLFQACMGEDGEVVLSYVKPSQRRLKECASVEMVAMCPGTKTLAMEGAQMGKPIDVPCVPQMAEWIAAGEVGNVVK</sequence>
<proteinExistence type="predicted"/>
<dbReference type="AlphaFoldDB" id="A0A6A5USS0"/>